<feature type="signal peptide" evidence="1">
    <location>
        <begin position="1"/>
        <end position="26"/>
    </location>
</feature>
<dbReference type="eggNOG" id="COG0834">
    <property type="taxonomic scope" value="Bacteria"/>
</dbReference>
<name>Q2S7S3_HAHCH</name>
<dbReference type="RefSeq" id="WP_011400353.1">
    <property type="nucleotide sequence ID" value="NC_007645.1"/>
</dbReference>
<dbReference type="EMBL" id="CP000155">
    <property type="protein sequence ID" value="ABC33301.1"/>
    <property type="molecule type" value="Genomic_DNA"/>
</dbReference>
<keyword evidence="1" id="KW-0732">Signal</keyword>
<proteinExistence type="predicted"/>
<dbReference type="AlphaFoldDB" id="Q2S7S3"/>
<evidence type="ECO:0000256" key="1">
    <source>
        <dbReference type="SAM" id="SignalP"/>
    </source>
</evidence>
<accession>Q2S7S3</accession>
<dbReference type="HOGENOM" id="CLU_066015_1_0_6"/>
<dbReference type="SUPFAM" id="SSF53850">
    <property type="entry name" value="Periplasmic binding protein-like II"/>
    <property type="match status" value="1"/>
</dbReference>
<dbReference type="Proteomes" id="UP000000238">
    <property type="component" value="Chromosome"/>
</dbReference>
<reference evidence="2 3" key="1">
    <citation type="journal article" date="2005" name="Nucleic Acids Res.">
        <title>Genomic blueprint of Hahella chejuensis, a marine microbe producing an algicidal agent.</title>
        <authorList>
            <person name="Jeong H."/>
            <person name="Yim J.H."/>
            <person name="Lee C."/>
            <person name="Choi S.-H."/>
            <person name="Park Y.K."/>
            <person name="Yoon S.H."/>
            <person name="Hur C.-G."/>
            <person name="Kang H.-Y."/>
            <person name="Kim D."/>
            <person name="Lee H.H."/>
            <person name="Park K.H."/>
            <person name="Park S.-H."/>
            <person name="Park H.-S."/>
            <person name="Lee H.K."/>
            <person name="Oh T.K."/>
            <person name="Kim J.F."/>
        </authorList>
    </citation>
    <scope>NUCLEOTIDE SEQUENCE [LARGE SCALE GENOMIC DNA]</scope>
    <source>
        <strain evidence="2 3">KCTC 2396</strain>
    </source>
</reference>
<organism evidence="2 3">
    <name type="scientific">Hahella chejuensis (strain KCTC 2396)</name>
    <dbReference type="NCBI Taxonomy" id="349521"/>
    <lineage>
        <taxon>Bacteria</taxon>
        <taxon>Pseudomonadati</taxon>
        <taxon>Pseudomonadota</taxon>
        <taxon>Gammaproteobacteria</taxon>
        <taxon>Oceanospirillales</taxon>
        <taxon>Hahellaceae</taxon>
        <taxon>Hahella</taxon>
    </lineage>
</organism>
<evidence type="ECO:0000313" key="2">
    <source>
        <dbReference type="EMBL" id="ABC33301.1"/>
    </source>
</evidence>
<dbReference type="KEGG" id="hch:HCH_06670"/>
<gene>
    <name evidence="2" type="ordered locus">HCH_06670</name>
</gene>
<feature type="chain" id="PRO_5004215434" evidence="1">
    <location>
        <begin position="27"/>
        <end position="291"/>
    </location>
</feature>
<dbReference type="OrthoDB" id="547680at2"/>
<dbReference type="Gene3D" id="3.40.190.10">
    <property type="entry name" value="Periplasmic binding protein-like II"/>
    <property type="match status" value="2"/>
</dbReference>
<protein>
    <submittedName>
        <fullName evidence="2">ABC-type amino acid transport/signal transduction systems, periplasmic component/domain</fullName>
    </submittedName>
</protein>
<evidence type="ECO:0000313" key="3">
    <source>
        <dbReference type="Proteomes" id="UP000000238"/>
    </source>
</evidence>
<keyword evidence="3" id="KW-1185">Reference proteome</keyword>
<sequence length="291" mass="33708">MHKLAYALSVTMLTIASALSSPHAVATDVYVHPKIDLRFHDVLELLKSALEATTEEYGPYELHATKADLIESRTLSETEKNRLVNIAWSSTSIEKEARLRPIRIPLRKGILGYRISLVTDKGQKKLRDVETLDALRALKVGQGEDWGDVAVYKHNRVKVLGVFQYNDLFTKLARNRYDLFPRGINEAFDELAAHQKDYPNLKIEEDILLYYPWPYYFFMSKDNERLAQRVEDGLNKLIADGSFDKIFQRRFGDDIARAHIKQRRIIYLDNPMLPADTPLQRKELWFKPEDA</sequence>
<dbReference type="STRING" id="349521.HCH_06670"/>